<evidence type="ECO:0000313" key="2">
    <source>
        <dbReference type="Proteomes" id="UP000004473"/>
    </source>
</evidence>
<protein>
    <submittedName>
        <fullName evidence="1">Uncharacterized protein</fullName>
    </submittedName>
</protein>
<reference evidence="1 2" key="1">
    <citation type="submission" date="2012-04" db="EMBL/GenBank/DDBJ databases">
        <authorList>
            <person name="Harkins D.M."/>
            <person name="Madupu R."/>
            <person name="Durkin A.S."/>
            <person name="Torralba M."/>
            <person name="Methe B."/>
            <person name="Sutton G.G."/>
            <person name="Nelson K.E."/>
        </authorList>
    </citation>
    <scope>NUCLEOTIDE SEQUENCE [LARGE SCALE GENOMIC DNA]</scope>
    <source>
        <strain evidence="1 2">VK64</strain>
    </source>
</reference>
<comment type="caution">
    <text evidence="1">The sequence shown here is derived from an EMBL/GenBank/DDBJ whole genome shotgun (WGS) entry which is preliminary data.</text>
</comment>
<evidence type="ECO:0000313" key="1">
    <source>
        <dbReference type="EMBL" id="EIG30194.1"/>
    </source>
</evidence>
<dbReference type="EMBL" id="AJMT01000014">
    <property type="protein sequence ID" value="EIG30194.1"/>
    <property type="molecule type" value="Genomic_DNA"/>
</dbReference>
<dbReference type="AlphaFoldDB" id="I2NWI3"/>
<proteinExistence type="predicted"/>
<accession>I2NWI3</accession>
<sequence length="47" mass="5597">MVKHSSVFHVVKFKMKRSSEKFSDDLFSLIKKGFNALQKPVWQERIN</sequence>
<gene>
    <name evidence="1" type="ORF">HMPREF1051_1016</name>
</gene>
<dbReference type="Proteomes" id="UP000004473">
    <property type="component" value="Unassembled WGS sequence"/>
</dbReference>
<organism evidence="1 2">
    <name type="scientific">Neisseria sicca VK64</name>
    <dbReference type="NCBI Taxonomy" id="1095748"/>
    <lineage>
        <taxon>Bacteria</taxon>
        <taxon>Pseudomonadati</taxon>
        <taxon>Pseudomonadota</taxon>
        <taxon>Betaproteobacteria</taxon>
        <taxon>Neisseriales</taxon>
        <taxon>Neisseriaceae</taxon>
        <taxon>Neisseria</taxon>
    </lineage>
</organism>
<name>I2NWI3_NEISI</name>
<dbReference type="PATRIC" id="fig|1095748.3.peg.297"/>